<evidence type="ECO:0000313" key="7">
    <source>
        <dbReference type="Ensembl" id="ENSLACP00000006022.1"/>
    </source>
</evidence>
<dbReference type="HOGENOM" id="CLU_088971_1_0_1"/>
<reference evidence="7" key="3">
    <citation type="submission" date="2025-09" db="UniProtKB">
        <authorList>
            <consortium name="Ensembl"/>
        </authorList>
    </citation>
    <scope>IDENTIFICATION</scope>
</reference>
<dbReference type="CDD" id="cd03156">
    <property type="entry name" value="uroplakin_I_like_LEL"/>
    <property type="match status" value="1"/>
</dbReference>
<dbReference type="PRINTS" id="PR00259">
    <property type="entry name" value="TMFOUR"/>
</dbReference>
<dbReference type="Pfam" id="PF00335">
    <property type="entry name" value="Tetraspanin"/>
    <property type="match status" value="1"/>
</dbReference>
<dbReference type="Gene3D" id="1.10.1450.10">
    <property type="entry name" value="Tetraspanin"/>
    <property type="match status" value="1"/>
</dbReference>
<dbReference type="InterPro" id="IPR008952">
    <property type="entry name" value="Tetraspanin_EC2_sf"/>
</dbReference>
<dbReference type="Bgee" id="ENSLACG00000005346">
    <property type="expression patterns" value="Expressed in pectoral fin and 2 other cell types or tissues"/>
</dbReference>
<dbReference type="InterPro" id="IPR018499">
    <property type="entry name" value="Tetraspanin/Peripherin"/>
</dbReference>
<dbReference type="InParanoid" id="H3A8Q1"/>
<name>H3A8Q1_LATCH</name>
<feature type="transmembrane region" description="Helical" evidence="6">
    <location>
        <begin position="93"/>
        <end position="115"/>
    </location>
</feature>
<keyword evidence="4 6" id="KW-1133">Transmembrane helix</keyword>
<dbReference type="PANTHER" id="PTHR47110">
    <property type="entry name" value="TESTIS-SPECIFIC EXPRESSED PROTEIN 55"/>
    <property type="match status" value="1"/>
</dbReference>
<proteinExistence type="inferred from homology"/>
<feature type="transmembrane region" description="Helical" evidence="6">
    <location>
        <begin position="234"/>
        <end position="255"/>
    </location>
</feature>
<keyword evidence="3 6" id="KW-0812">Transmembrane</keyword>
<evidence type="ECO:0000256" key="4">
    <source>
        <dbReference type="ARBA" id="ARBA00022989"/>
    </source>
</evidence>
<dbReference type="EMBL" id="AFYH01099611">
    <property type="status" value="NOT_ANNOTATED_CDS"/>
    <property type="molecule type" value="Genomic_DNA"/>
</dbReference>
<reference evidence="7" key="2">
    <citation type="submission" date="2025-08" db="UniProtKB">
        <authorList>
            <consortium name="Ensembl"/>
        </authorList>
    </citation>
    <scope>IDENTIFICATION</scope>
</reference>
<dbReference type="Ensembl" id="ENSLACT00000006074.1">
    <property type="protein sequence ID" value="ENSLACP00000006022.1"/>
    <property type="gene ID" value="ENSLACG00000005346.1"/>
</dbReference>
<dbReference type="PANTHER" id="PTHR47110:SF2">
    <property type="entry name" value="UROPLAKIN-1B"/>
    <property type="match status" value="1"/>
</dbReference>
<reference evidence="8" key="1">
    <citation type="submission" date="2011-08" db="EMBL/GenBank/DDBJ databases">
        <title>The draft genome of Latimeria chalumnae.</title>
        <authorList>
            <person name="Di Palma F."/>
            <person name="Alfoldi J."/>
            <person name="Johnson J."/>
            <person name="Berlin A."/>
            <person name="Gnerre S."/>
            <person name="Jaffe D."/>
            <person name="MacCallum I."/>
            <person name="Young S."/>
            <person name="Walker B.J."/>
            <person name="Lander E."/>
            <person name="Lindblad-Toh K."/>
        </authorList>
    </citation>
    <scope>NUCLEOTIDE SEQUENCE [LARGE SCALE GENOMIC DNA]</scope>
    <source>
        <strain evidence="8">Wild caught</strain>
    </source>
</reference>
<dbReference type="GO" id="GO:0016020">
    <property type="term" value="C:membrane"/>
    <property type="evidence" value="ECO:0007669"/>
    <property type="project" value="UniProtKB-SubCell"/>
</dbReference>
<protein>
    <submittedName>
        <fullName evidence="7">Uroplakin 1A</fullName>
    </submittedName>
</protein>
<dbReference type="FunCoup" id="H3A8Q1">
    <property type="interactions" value="68"/>
</dbReference>
<organism evidence="7 8">
    <name type="scientific">Latimeria chalumnae</name>
    <name type="common">Coelacanth</name>
    <dbReference type="NCBI Taxonomy" id="7897"/>
    <lineage>
        <taxon>Eukaryota</taxon>
        <taxon>Metazoa</taxon>
        <taxon>Chordata</taxon>
        <taxon>Craniata</taxon>
        <taxon>Vertebrata</taxon>
        <taxon>Euteleostomi</taxon>
        <taxon>Coelacanthiformes</taxon>
        <taxon>Coelacanthidae</taxon>
        <taxon>Latimeria</taxon>
    </lineage>
</organism>
<evidence type="ECO:0000313" key="8">
    <source>
        <dbReference type="Proteomes" id="UP000008672"/>
    </source>
</evidence>
<evidence type="ECO:0000256" key="5">
    <source>
        <dbReference type="ARBA" id="ARBA00023136"/>
    </source>
</evidence>
<dbReference type="OMA" id="VVYIFEC"/>
<dbReference type="eggNOG" id="KOG3882">
    <property type="taxonomic scope" value="Eukaryota"/>
</dbReference>
<keyword evidence="8" id="KW-1185">Reference proteome</keyword>
<accession>H3A8Q1</accession>
<gene>
    <name evidence="7" type="primary">UPK1A</name>
</gene>
<comment type="subcellular location">
    <subcellularLocation>
        <location evidence="1">Membrane</location>
        <topology evidence="1">Multi-pass membrane protein</topology>
    </subcellularLocation>
</comment>
<evidence type="ECO:0000256" key="2">
    <source>
        <dbReference type="ARBA" id="ARBA00006840"/>
    </source>
</evidence>
<dbReference type="SUPFAM" id="SSF48652">
    <property type="entry name" value="Tetraspanin"/>
    <property type="match status" value="1"/>
</dbReference>
<dbReference type="Proteomes" id="UP000008672">
    <property type="component" value="Unassembled WGS sequence"/>
</dbReference>
<dbReference type="GeneTree" id="ENSGT00940000160881"/>
<dbReference type="AlphaFoldDB" id="H3A8Q1"/>
<sequence>WHKFGAMADGKGGSSVGALLIFGNLIILMAGLALFAETIWVNTDEFKVYTFLGVSGKDDVFAGAWIAIFCGFCFFLLGTFGIFAVLKQSRTMVMTYLILMLIVYIFETASCITSFTHRDYVVSNPNFLKKQMLQLYTSNTSQGIELTEAWNRVMLEEQCCGVEGPMDWISFSSTYQNSISSPSQTSWPLYCCKRDKNFIMLSELACLIGHKDFVFSNGCWDFLSFSVNKYTWGVSWFGFAILMWTFVVMCLKMYFYTII</sequence>
<evidence type="ECO:0000256" key="3">
    <source>
        <dbReference type="ARBA" id="ARBA00022692"/>
    </source>
</evidence>
<dbReference type="STRING" id="7897.ENSLACP00000006022"/>
<feature type="transmembrane region" description="Helical" evidence="6">
    <location>
        <begin position="16"/>
        <end position="40"/>
    </location>
</feature>
<evidence type="ECO:0000256" key="1">
    <source>
        <dbReference type="ARBA" id="ARBA00004141"/>
    </source>
</evidence>
<dbReference type="EMBL" id="AFYH01099610">
    <property type="status" value="NOT_ANNOTATED_CDS"/>
    <property type="molecule type" value="Genomic_DNA"/>
</dbReference>
<keyword evidence="5 6" id="KW-0472">Membrane</keyword>
<comment type="similarity">
    <text evidence="2">Belongs to the tetraspanin (TM4SF) family.</text>
</comment>
<evidence type="ECO:0000256" key="6">
    <source>
        <dbReference type="SAM" id="Phobius"/>
    </source>
</evidence>
<feature type="transmembrane region" description="Helical" evidence="6">
    <location>
        <begin position="60"/>
        <end position="86"/>
    </location>
</feature>